<keyword evidence="2" id="KW-0805">Transcription regulation</keyword>
<dbReference type="PANTHER" id="PTHR30537">
    <property type="entry name" value="HTH-TYPE TRANSCRIPTIONAL REGULATOR"/>
    <property type="match status" value="1"/>
</dbReference>
<evidence type="ECO:0000313" key="6">
    <source>
        <dbReference type="EMBL" id="TLP65593.1"/>
    </source>
</evidence>
<name>A0ABY2UZF7_9RHOB</name>
<gene>
    <name evidence="6" type="ORF">FEE96_08780</name>
</gene>
<protein>
    <submittedName>
        <fullName evidence="6">LysR family transcriptional regulator</fullName>
    </submittedName>
</protein>
<dbReference type="PANTHER" id="PTHR30537:SF3">
    <property type="entry name" value="TRANSCRIPTIONAL REGULATORY PROTEIN"/>
    <property type="match status" value="1"/>
</dbReference>
<dbReference type="InterPro" id="IPR005119">
    <property type="entry name" value="LysR_subst-bd"/>
</dbReference>
<dbReference type="Pfam" id="PF00126">
    <property type="entry name" value="HTH_1"/>
    <property type="match status" value="1"/>
</dbReference>
<accession>A0ABY2UZF7</accession>
<evidence type="ECO:0000256" key="3">
    <source>
        <dbReference type="ARBA" id="ARBA00023125"/>
    </source>
</evidence>
<dbReference type="InterPro" id="IPR036388">
    <property type="entry name" value="WH-like_DNA-bd_sf"/>
</dbReference>
<dbReference type="EMBL" id="VAUA01000004">
    <property type="protein sequence ID" value="TLP65593.1"/>
    <property type="molecule type" value="Genomic_DNA"/>
</dbReference>
<proteinExistence type="inferred from homology"/>
<evidence type="ECO:0000256" key="1">
    <source>
        <dbReference type="ARBA" id="ARBA00009437"/>
    </source>
</evidence>
<reference evidence="6 7" key="1">
    <citation type="submission" date="2019-05" db="EMBL/GenBank/DDBJ databases">
        <title>Draft genome sequence of Pelagicola sp. DSW4-44.</title>
        <authorList>
            <person name="Oh J."/>
        </authorList>
    </citation>
    <scope>NUCLEOTIDE SEQUENCE [LARGE SCALE GENOMIC DNA]</scope>
    <source>
        <strain evidence="6 7">DSW4-44</strain>
    </source>
</reference>
<dbReference type="InterPro" id="IPR036390">
    <property type="entry name" value="WH_DNA-bd_sf"/>
</dbReference>
<dbReference type="Proteomes" id="UP000305041">
    <property type="component" value="Unassembled WGS sequence"/>
</dbReference>
<sequence>MDSWDDIRFFLAVARSGSVRGASVGLGVNHSTVLRRVSNLEAQLGALLFEKLPSGYKLTPAGEEILDLAISMDEDSSLLQTRVFARDQNLTGPLRVALPPSLASELLMPDFAAFTQLHPEIELQIATSYEAVNLTTRQADLAIRLVYDQLTLPPHLFGTRLQDVHRSVYISREFQNRILNNPQCSARWILKEEDGPAPSWAANPDLEIGGPPINVSDMASQLSAVRAGMGVTILPCFVGDLDRSLARVAGSTSKYYGTLWVLTHGETRKTKRVRLFSEFIKARIALYSALLSGEAYIDDASKGSLTK</sequence>
<keyword evidence="4" id="KW-0804">Transcription</keyword>
<dbReference type="SUPFAM" id="SSF53850">
    <property type="entry name" value="Periplasmic binding protein-like II"/>
    <property type="match status" value="1"/>
</dbReference>
<dbReference type="Gene3D" id="3.40.190.290">
    <property type="match status" value="1"/>
</dbReference>
<evidence type="ECO:0000259" key="5">
    <source>
        <dbReference type="PROSITE" id="PS50931"/>
    </source>
</evidence>
<dbReference type="RefSeq" id="WP_138163005.1">
    <property type="nucleotide sequence ID" value="NZ_VAUA01000004.1"/>
</dbReference>
<evidence type="ECO:0000313" key="7">
    <source>
        <dbReference type="Proteomes" id="UP000305041"/>
    </source>
</evidence>
<keyword evidence="3" id="KW-0238">DNA-binding</keyword>
<dbReference type="Gene3D" id="1.10.10.10">
    <property type="entry name" value="Winged helix-like DNA-binding domain superfamily/Winged helix DNA-binding domain"/>
    <property type="match status" value="1"/>
</dbReference>
<evidence type="ECO:0000256" key="2">
    <source>
        <dbReference type="ARBA" id="ARBA00023015"/>
    </source>
</evidence>
<dbReference type="PROSITE" id="PS50931">
    <property type="entry name" value="HTH_LYSR"/>
    <property type="match status" value="1"/>
</dbReference>
<dbReference type="InterPro" id="IPR000847">
    <property type="entry name" value="LysR_HTH_N"/>
</dbReference>
<dbReference type="Pfam" id="PF03466">
    <property type="entry name" value="LysR_substrate"/>
    <property type="match status" value="1"/>
</dbReference>
<keyword evidence="7" id="KW-1185">Reference proteome</keyword>
<feature type="domain" description="HTH lysR-type" evidence="5">
    <location>
        <begin position="1"/>
        <end position="59"/>
    </location>
</feature>
<comment type="caution">
    <text evidence="6">The sequence shown here is derived from an EMBL/GenBank/DDBJ whole genome shotgun (WGS) entry which is preliminary data.</text>
</comment>
<comment type="similarity">
    <text evidence="1">Belongs to the LysR transcriptional regulatory family.</text>
</comment>
<dbReference type="SUPFAM" id="SSF46785">
    <property type="entry name" value="Winged helix' DNA-binding domain"/>
    <property type="match status" value="1"/>
</dbReference>
<dbReference type="InterPro" id="IPR058163">
    <property type="entry name" value="LysR-type_TF_proteobact-type"/>
</dbReference>
<organism evidence="6 7">
    <name type="scientific">Parasedimentitalea maritima</name>
    <dbReference type="NCBI Taxonomy" id="2578117"/>
    <lineage>
        <taxon>Bacteria</taxon>
        <taxon>Pseudomonadati</taxon>
        <taxon>Pseudomonadota</taxon>
        <taxon>Alphaproteobacteria</taxon>
        <taxon>Rhodobacterales</taxon>
        <taxon>Paracoccaceae</taxon>
        <taxon>Parasedimentitalea</taxon>
    </lineage>
</organism>
<evidence type="ECO:0000256" key="4">
    <source>
        <dbReference type="ARBA" id="ARBA00023163"/>
    </source>
</evidence>